<organism evidence="1 2">
    <name type="scientific">Limosilactobacillus pontis</name>
    <dbReference type="NCBI Taxonomy" id="35787"/>
    <lineage>
        <taxon>Bacteria</taxon>
        <taxon>Bacillati</taxon>
        <taxon>Bacillota</taxon>
        <taxon>Bacilli</taxon>
        <taxon>Lactobacillales</taxon>
        <taxon>Lactobacillaceae</taxon>
        <taxon>Limosilactobacillus</taxon>
    </lineage>
</organism>
<dbReference type="Proteomes" id="UP001529343">
    <property type="component" value="Unassembled WGS sequence"/>
</dbReference>
<dbReference type="EMBL" id="JAUDDW010000035">
    <property type="protein sequence ID" value="MDM8267062.1"/>
    <property type="molecule type" value="Genomic_DNA"/>
</dbReference>
<reference evidence="2" key="1">
    <citation type="submission" date="2023-06" db="EMBL/GenBank/DDBJ databases">
        <title>Identification and characterization of horizontal gene transfer across gut microbiota members of farm animals based on homology search.</title>
        <authorList>
            <person name="Zeman M."/>
            <person name="Kubasova T."/>
            <person name="Jahodarova E."/>
            <person name="Nykrynova M."/>
            <person name="Rychlik I."/>
        </authorList>
    </citation>
    <scope>NUCLEOTIDE SEQUENCE [LARGE SCALE GENOMIC DNA]</scope>
    <source>
        <strain evidence="2">161_Gplus</strain>
    </source>
</reference>
<keyword evidence="2" id="KW-1185">Reference proteome</keyword>
<sequence length="211" mass="24711">MQNQEKIIAKYDKTKIKNYNSFAIVPLEIFQKGISREAVGLYIFLSSYAGVSPHYEGKKSLIMHNTQDILQLLRWKANKSDLQELLDELQSAKVIQIYNRPEPRNKFDIIFPRLKRDENARFVKLYASTVRKIESKATGKWLLRRLVAYAGIRAGIFENSTSSQIFEQSLAYVAQILEIDSESLRHSFKWLRDNDIVAFYKWQIVKFKLNI</sequence>
<evidence type="ECO:0000313" key="1">
    <source>
        <dbReference type="EMBL" id="MDM8267062.1"/>
    </source>
</evidence>
<accession>A0ABT7V182</accession>
<name>A0ABT7V182_9LACO</name>
<evidence type="ECO:0000313" key="2">
    <source>
        <dbReference type="Proteomes" id="UP001529343"/>
    </source>
</evidence>
<dbReference type="RefSeq" id="WP_289586453.1">
    <property type="nucleotide sequence ID" value="NZ_JAUDDW010000035.1"/>
</dbReference>
<protein>
    <submittedName>
        <fullName evidence="1">Uncharacterized protein</fullName>
    </submittedName>
</protein>
<comment type="caution">
    <text evidence="1">The sequence shown here is derived from an EMBL/GenBank/DDBJ whole genome shotgun (WGS) entry which is preliminary data.</text>
</comment>
<gene>
    <name evidence="1" type="ORF">QUW44_07880</name>
</gene>
<proteinExistence type="predicted"/>